<dbReference type="InterPro" id="IPR017896">
    <property type="entry name" value="4Fe4S_Fe-S-bd"/>
</dbReference>
<dbReference type="Pfam" id="PF12838">
    <property type="entry name" value="Fer4_7"/>
    <property type="match status" value="1"/>
</dbReference>
<sequence>MNVTCPSLTPKLEWERRLSLPITKRTLISPGDIFSMVTLTIDGRTVEVPEGTTVLRAAEKAGIKIPTLCDHPHLQPFGGCRVCVVEVEGLRTLQPSCTLPVSQNMVVRTNTPKVLAARKFVLTLIFSDRNHFCPYCQVSGGDCELQNTALDMGMTHWDYQPAWKPYPVDASHPNLVIDHNRCILCRRCVRACGELVGNYTLGIEERGANSMLIADTGVPFGESTCISCGTCSQVCPTGAIIDRRSAYQGLEKKTESTRTVCVQCSVGCGVEVLTRDNRMVRILGDWDATVNGGVICKLGRFDPLDDTRERVKTPMVRKDGKLQPASWDEALEVIAKTLKAHQGKGIAALVSPRLPAEAMTAFKSLFKEGLHAEMVTSMNGSGMASRLAAEAGVHENTLDVLHCADCVVTVGLDLYSDHQVLGFFIKRRLNTSTALVVMDSRENRFAEYARIALKPAAGKEAFALQALAAAIREGHNGTSGKFGELASKAGLSEAEIAKVADLIRKSGTTVFVYGEGLDENGAKALLEVVQQAGDNTKLVSAKGAANSLFAGQLGLSNSFNPKGCPTVFVALGDDEPSNALIQQLEGTEFLAVAASHVSRLTAMADVVLPVEMWAEQEGTYINLEGRVQKAHAALRPTEWVRSSTEAIMALGKLLDVPVSTDWQKAFQNHPSPVTLIGEPA</sequence>
<dbReference type="EMBL" id="AP012029">
    <property type="protein sequence ID" value="BAJ63002.1"/>
    <property type="molecule type" value="Genomic_DNA"/>
</dbReference>
<dbReference type="Pfam" id="PF13510">
    <property type="entry name" value="Fer2_4"/>
    <property type="match status" value="1"/>
</dbReference>
<feature type="domain" description="4Fe-4S ferredoxin-type" evidence="16">
    <location>
        <begin position="173"/>
        <end position="204"/>
    </location>
</feature>
<dbReference type="InterPro" id="IPR027467">
    <property type="entry name" value="MopterinOxRdtase_cofactor_BS"/>
</dbReference>
<name>E8N3I8_ANATU</name>
<evidence type="ECO:0000259" key="17">
    <source>
        <dbReference type="PROSITE" id="PS51669"/>
    </source>
</evidence>
<dbReference type="STRING" id="926569.ANT_09680"/>
<evidence type="ECO:0000256" key="7">
    <source>
        <dbReference type="ARBA" id="ARBA00022723"/>
    </source>
</evidence>
<dbReference type="InterPro" id="IPR006963">
    <property type="entry name" value="Mopterin_OxRdtase_4Fe-4S_dom"/>
</dbReference>
<dbReference type="PROSITE" id="PS51669">
    <property type="entry name" value="4FE4S_MOW_BIS_MGD"/>
    <property type="match status" value="1"/>
</dbReference>
<evidence type="ECO:0000313" key="20">
    <source>
        <dbReference type="Proteomes" id="UP000008922"/>
    </source>
</evidence>
<evidence type="ECO:0000256" key="13">
    <source>
        <dbReference type="ARBA" id="ARBA00023136"/>
    </source>
</evidence>
<dbReference type="GO" id="GO:0016020">
    <property type="term" value="C:membrane"/>
    <property type="evidence" value="ECO:0007669"/>
    <property type="project" value="UniProtKB-SubCell"/>
</dbReference>
<keyword evidence="20" id="KW-1185">Reference proteome</keyword>
<evidence type="ECO:0000256" key="11">
    <source>
        <dbReference type="ARBA" id="ARBA00023014"/>
    </source>
</evidence>
<evidence type="ECO:0000256" key="9">
    <source>
        <dbReference type="ARBA" id="ARBA00022967"/>
    </source>
</evidence>
<evidence type="ECO:0000259" key="15">
    <source>
        <dbReference type="PROSITE" id="PS51085"/>
    </source>
</evidence>
<accession>E8N3I8</accession>
<feature type="domain" description="2Fe-2S ferredoxin-type" evidence="15">
    <location>
        <begin position="35"/>
        <end position="113"/>
    </location>
</feature>
<organism evidence="19 20">
    <name type="scientific">Anaerolinea thermophila (strain DSM 14523 / JCM 11388 / NBRC 100420 / UNI-1)</name>
    <dbReference type="NCBI Taxonomy" id="926569"/>
    <lineage>
        <taxon>Bacteria</taxon>
        <taxon>Bacillati</taxon>
        <taxon>Chloroflexota</taxon>
        <taxon>Anaerolineae</taxon>
        <taxon>Anaerolineales</taxon>
        <taxon>Anaerolineaceae</taxon>
        <taxon>Anaerolinea</taxon>
    </lineage>
</organism>
<dbReference type="PANTHER" id="PTHR43105:SF10">
    <property type="entry name" value="NADH-QUINONE OXIDOREDUCTASE SUBUNIT G"/>
    <property type="match status" value="1"/>
</dbReference>
<dbReference type="SMART" id="SM00929">
    <property type="entry name" value="NADH-G_4Fe-4S_3"/>
    <property type="match status" value="1"/>
</dbReference>
<dbReference type="InterPro" id="IPR000283">
    <property type="entry name" value="NADH_UbQ_OxRdtase_75kDa_su_CS"/>
</dbReference>
<dbReference type="GO" id="GO:0048038">
    <property type="term" value="F:quinone binding"/>
    <property type="evidence" value="ECO:0007669"/>
    <property type="project" value="UniProtKB-KW"/>
</dbReference>
<dbReference type="InterPro" id="IPR017900">
    <property type="entry name" value="4Fe4S_Fe_S_CS"/>
</dbReference>
<reference evidence="19 20" key="1">
    <citation type="submission" date="2010-12" db="EMBL/GenBank/DDBJ databases">
        <title>Whole genome sequence of Anaerolinea thermophila UNI-1.</title>
        <authorList>
            <person name="Narita-Yamada S."/>
            <person name="Kishi E."/>
            <person name="Watanabe Y."/>
            <person name="Takasaki K."/>
            <person name="Ankai A."/>
            <person name="Oguchi A."/>
            <person name="Fukui S."/>
            <person name="Takahashi M."/>
            <person name="Yashiro I."/>
            <person name="Hosoyama A."/>
            <person name="Sekiguchi Y."/>
            <person name="Hanada S."/>
            <person name="Fujita N."/>
        </authorList>
    </citation>
    <scope>NUCLEOTIDE SEQUENCE [LARGE SCALE GENOMIC DNA]</scope>
    <source>
        <strain evidence="20">DSM 14523 / JCM 11388 / NBRC 100420 / UNI-1</strain>
    </source>
</reference>
<feature type="domain" description="4Fe-4S Mo/W bis-MGD-type" evidence="17">
    <location>
        <begin position="254"/>
        <end position="310"/>
    </location>
</feature>
<dbReference type="PANTHER" id="PTHR43105">
    <property type="entry name" value="RESPIRATORY NITRATE REDUCTASE"/>
    <property type="match status" value="1"/>
</dbReference>
<evidence type="ECO:0000259" key="16">
    <source>
        <dbReference type="PROSITE" id="PS51379"/>
    </source>
</evidence>
<keyword evidence="4" id="KW-0004">4Fe-4S</keyword>
<dbReference type="EC" id="1.1.1.-" evidence="19"/>
<dbReference type="SUPFAM" id="SSF53706">
    <property type="entry name" value="Formate dehydrogenase/DMSO reductase, domains 1-3"/>
    <property type="match status" value="1"/>
</dbReference>
<dbReference type="InterPro" id="IPR001041">
    <property type="entry name" value="2Fe-2S_ferredoxin-type"/>
</dbReference>
<evidence type="ECO:0000256" key="10">
    <source>
        <dbReference type="ARBA" id="ARBA00023004"/>
    </source>
</evidence>
<dbReference type="InParanoid" id="E8N3I8"/>
<dbReference type="GO" id="GO:0051539">
    <property type="term" value="F:4 iron, 4 sulfur cluster binding"/>
    <property type="evidence" value="ECO:0007669"/>
    <property type="project" value="UniProtKB-KW"/>
</dbReference>
<dbReference type="GO" id="GO:0051537">
    <property type="term" value="F:2 iron, 2 sulfur cluster binding"/>
    <property type="evidence" value="ECO:0007669"/>
    <property type="project" value="UniProtKB-KW"/>
</dbReference>
<dbReference type="Gene3D" id="3.10.20.740">
    <property type="match status" value="1"/>
</dbReference>
<dbReference type="PROSITE" id="PS51379">
    <property type="entry name" value="4FE4S_FER_2"/>
    <property type="match status" value="2"/>
</dbReference>
<comment type="subcellular location">
    <subcellularLocation>
        <location evidence="2">Membrane</location>
    </subcellularLocation>
</comment>
<keyword evidence="11" id="KW-0411">Iron-sulfur</keyword>
<gene>
    <name evidence="19" type="ordered locus">ANT_09680</name>
</gene>
<comment type="similarity">
    <text evidence="3">Belongs to the complex I 75 kDa subunit family.</text>
</comment>
<evidence type="ECO:0000256" key="2">
    <source>
        <dbReference type="ARBA" id="ARBA00004370"/>
    </source>
</evidence>
<dbReference type="FunFam" id="3.30.70.20:FF:000035">
    <property type="entry name" value="Iron hydrogenase 1"/>
    <property type="match status" value="1"/>
</dbReference>
<dbReference type="Pfam" id="PF10588">
    <property type="entry name" value="NADH-G_4Fe-4S_3"/>
    <property type="match status" value="1"/>
</dbReference>
<dbReference type="GO" id="GO:0042773">
    <property type="term" value="P:ATP synthesis coupled electron transport"/>
    <property type="evidence" value="ECO:0007669"/>
    <property type="project" value="InterPro"/>
</dbReference>
<dbReference type="CDD" id="cd00368">
    <property type="entry name" value="Molybdopterin-Binding"/>
    <property type="match status" value="1"/>
</dbReference>
<dbReference type="Gene3D" id="2.20.25.90">
    <property type="entry name" value="ADC-like domains"/>
    <property type="match status" value="1"/>
</dbReference>
<feature type="domain" description="4Fe-4S ferredoxin-type" evidence="16">
    <location>
        <begin position="216"/>
        <end position="245"/>
    </location>
</feature>
<proteinExistence type="inferred from homology"/>
<dbReference type="Gene3D" id="3.40.228.10">
    <property type="entry name" value="Dimethylsulfoxide Reductase, domain 2"/>
    <property type="match status" value="1"/>
</dbReference>
<keyword evidence="10" id="KW-0408">Iron</keyword>
<dbReference type="GO" id="GO:0008137">
    <property type="term" value="F:NADH dehydrogenase (ubiquinone) activity"/>
    <property type="evidence" value="ECO:0007669"/>
    <property type="project" value="InterPro"/>
</dbReference>
<keyword evidence="12" id="KW-0520">NAD</keyword>
<evidence type="ECO:0000256" key="12">
    <source>
        <dbReference type="ARBA" id="ARBA00023027"/>
    </source>
</evidence>
<evidence type="ECO:0000256" key="1">
    <source>
        <dbReference type="ARBA" id="ARBA00001966"/>
    </source>
</evidence>
<dbReference type="AlphaFoldDB" id="E8N3I8"/>
<dbReference type="KEGG" id="atm:ANT_09680"/>
<dbReference type="PROSITE" id="PS00551">
    <property type="entry name" value="MOLYBDOPTERIN_PROK_1"/>
    <property type="match status" value="1"/>
</dbReference>
<dbReference type="GO" id="GO:0003954">
    <property type="term" value="F:NADH dehydrogenase activity"/>
    <property type="evidence" value="ECO:0007669"/>
    <property type="project" value="TreeGrafter"/>
</dbReference>
<keyword evidence="19" id="KW-0560">Oxidoreductase</keyword>
<dbReference type="Gene3D" id="3.40.50.740">
    <property type="match status" value="2"/>
</dbReference>
<evidence type="ECO:0000256" key="14">
    <source>
        <dbReference type="ARBA" id="ARBA00034078"/>
    </source>
</evidence>
<keyword evidence="5" id="KW-0001">2Fe-2S</keyword>
<protein>
    <submittedName>
        <fullName evidence="19">Oxidoreductase</fullName>
        <ecNumber evidence="19">1.1.1.-</ecNumber>
    </submittedName>
</protein>
<evidence type="ECO:0000313" key="19">
    <source>
        <dbReference type="EMBL" id="BAJ63002.1"/>
    </source>
</evidence>
<dbReference type="Proteomes" id="UP000008922">
    <property type="component" value="Chromosome"/>
</dbReference>
<evidence type="ECO:0000256" key="5">
    <source>
        <dbReference type="ARBA" id="ARBA00022714"/>
    </source>
</evidence>
<evidence type="ECO:0000256" key="3">
    <source>
        <dbReference type="ARBA" id="ARBA00005404"/>
    </source>
</evidence>
<evidence type="ECO:0000256" key="8">
    <source>
        <dbReference type="ARBA" id="ARBA00022737"/>
    </source>
</evidence>
<dbReference type="InterPro" id="IPR019574">
    <property type="entry name" value="NADH_UbQ_OxRdtase_Gsu_4Fe4S-bd"/>
</dbReference>
<dbReference type="InterPro" id="IPR050123">
    <property type="entry name" value="Prok_molybdopt-oxidoreductase"/>
</dbReference>
<dbReference type="HOGENOM" id="CLU_000422_4_0_0"/>
<dbReference type="PROSITE" id="PS00641">
    <property type="entry name" value="COMPLEX1_75K_1"/>
    <property type="match status" value="1"/>
</dbReference>
<dbReference type="SUPFAM" id="SSF54862">
    <property type="entry name" value="4Fe-4S ferredoxins"/>
    <property type="match status" value="1"/>
</dbReference>
<dbReference type="Pfam" id="PF04879">
    <property type="entry name" value="Molybdop_Fe4S4"/>
    <property type="match status" value="1"/>
</dbReference>
<dbReference type="InterPro" id="IPR036010">
    <property type="entry name" value="2Fe-2S_ferredoxin-like_sf"/>
</dbReference>
<dbReference type="Gene3D" id="3.30.70.20">
    <property type="match status" value="1"/>
</dbReference>
<feature type="domain" description="4Fe-4S His(Cys)3-ligated-type" evidence="18">
    <location>
        <begin position="113"/>
        <end position="153"/>
    </location>
</feature>
<keyword evidence="13" id="KW-0472">Membrane</keyword>
<dbReference type="PROSITE" id="PS51085">
    <property type="entry name" value="2FE2S_FER_2"/>
    <property type="match status" value="1"/>
</dbReference>
<keyword evidence="8" id="KW-0677">Repeat</keyword>
<keyword evidence="7" id="KW-0479">Metal-binding</keyword>
<evidence type="ECO:0000259" key="18">
    <source>
        <dbReference type="PROSITE" id="PS51839"/>
    </source>
</evidence>
<dbReference type="eggNOG" id="COG3383">
    <property type="taxonomic scope" value="Bacteria"/>
</dbReference>
<dbReference type="PROSITE" id="PS51839">
    <property type="entry name" value="4FE4S_HC3"/>
    <property type="match status" value="1"/>
</dbReference>
<dbReference type="InterPro" id="IPR006656">
    <property type="entry name" value="Mopterin_OxRdtase"/>
</dbReference>
<evidence type="ECO:0000256" key="4">
    <source>
        <dbReference type="ARBA" id="ARBA00022485"/>
    </source>
</evidence>
<evidence type="ECO:0000256" key="6">
    <source>
        <dbReference type="ARBA" id="ARBA00022719"/>
    </source>
</evidence>
<dbReference type="SUPFAM" id="SSF54292">
    <property type="entry name" value="2Fe-2S ferredoxin-like"/>
    <property type="match status" value="1"/>
</dbReference>
<dbReference type="Pfam" id="PF00384">
    <property type="entry name" value="Molybdopterin"/>
    <property type="match status" value="1"/>
</dbReference>
<comment type="cofactor">
    <cofactor evidence="1">
        <name>[4Fe-4S] cluster</name>
        <dbReference type="ChEBI" id="CHEBI:49883"/>
    </cofactor>
</comment>
<keyword evidence="6" id="KW-0874">Quinone</keyword>
<keyword evidence="9" id="KW-1278">Translocase</keyword>
<comment type="cofactor">
    <cofactor evidence="14">
        <name>[2Fe-2S] cluster</name>
        <dbReference type="ChEBI" id="CHEBI:190135"/>
    </cofactor>
</comment>
<dbReference type="SMART" id="SM00926">
    <property type="entry name" value="Molybdop_Fe4S4"/>
    <property type="match status" value="1"/>
</dbReference>
<dbReference type="PROSITE" id="PS00198">
    <property type="entry name" value="4FE4S_FER_1"/>
    <property type="match status" value="1"/>
</dbReference>
<dbReference type="CDD" id="cd00207">
    <property type="entry name" value="fer2"/>
    <property type="match status" value="1"/>
</dbReference>
<dbReference type="FunFam" id="3.10.20.740:FF:000004">
    <property type="entry name" value="NADH-quinone oxidoreductase"/>
    <property type="match status" value="1"/>
</dbReference>
<dbReference type="GO" id="GO:0046872">
    <property type="term" value="F:metal ion binding"/>
    <property type="evidence" value="ECO:0007669"/>
    <property type="project" value="UniProtKB-KW"/>
</dbReference>